<dbReference type="GO" id="GO:0005886">
    <property type="term" value="C:plasma membrane"/>
    <property type="evidence" value="ECO:0007669"/>
    <property type="project" value="TreeGrafter"/>
</dbReference>
<keyword evidence="3" id="KW-0808">Transferase</keyword>
<dbReference type="PANTHER" id="PTHR43047:SF72">
    <property type="entry name" value="OSMOSENSING HISTIDINE PROTEIN KINASE SLN1"/>
    <property type="match status" value="1"/>
</dbReference>
<keyword evidence="4" id="KW-0418">Kinase</keyword>
<name>A0A2W4ZD78_9BACT</name>
<dbReference type="PANTHER" id="PTHR43047">
    <property type="entry name" value="TWO-COMPONENT HISTIDINE PROTEIN KINASE"/>
    <property type="match status" value="1"/>
</dbReference>
<dbReference type="InterPro" id="IPR036890">
    <property type="entry name" value="HATPase_C_sf"/>
</dbReference>
<dbReference type="EC" id="2.7.13.3" evidence="2"/>
<comment type="catalytic activity">
    <reaction evidence="1">
        <text>ATP + protein L-histidine = ADP + protein N-phospho-L-histidine.</text>
        <dbReference type="EC" id="2.7.13.3"/>
    </reaction>
</comment>
<evidence type="ECO:0000313" key="8">
    <source>
        <dbReference type="Proteomes" id="UP000249557"/>
    </source>
</evidence>
<dbReference type="GO" id="GO:0000155">
    <property type="term" value="F:phosphorelay sensor kinase activity"/>
    <property type="evidence" value="ECO:0007669"/>
    <property type="project" value="TreeGrafter"/>
</dbReference>
<dbReference type="Gene3D" id="3.30.565.10">
    <property type="entry name" value="Histidine kinase-like ATPase, C-terminal domain"/>
    <property type="match status" value="1"/>
</dbReference>
<feature type="region of interest" description="Disordered" evidence="5">
    <location>
        <begin position="1"/>
        <end position="23"/>
    </location>
</feature>
<comment type="caution">
    <text evidence="7">The sequence shown here is derived from an EMBL/GenBank/DDBJ whole genome shotgun (WGS) entry which is preliminary data.</text>
</comment>
<dbReference type="PRINTS" id="PR00344">
    <property type="entry name" value="BCTRLSENSOR"/>
</dbReference>
<proteinExistence type="predicted"/>
<sequence>IREAMEPFGQIHDPTRANTQQGTGLGLPLSKAMAELHGGTLDLHSDSGQGTIVTVRFTKERIRHKQQENLAKPAMDIIQSAE</sequence>
<dbReference type="EMBL" id="QFNK01000385">
    <property type="protein sequence ID" value="PZO78542.1"/>
    <property type="molecule type" value="Genomic_DNA"/>
</dbReference>
<accession>A0A2W4ZD78</accession>
<dbReference type="InterPro" id="IPR003594">
    <property type="entry name" value="HATPase_dom"/>
</dbReference>
<feature type="domain" description="Histidine kinase/HSP90-like ATPase" evidence="6">
    <location>
        <begin position="5"/>
        <end position="59"/>
    </location>
</feature>
<dbReference type="Pfam" id="PF02518">
    <property type="entry name" value="HATPase_c"/>
    <property type="match status" value="1"/>
</dbReference>
<dbReference type="GO" id="GO:0009927">
    <property type="term" value="F:histidine phosphotransfer kinase activity"/>
    <property type="evidence" value="ECO:0007669"/>
    <property type="project" value="TreeGrafter"/>
</dbReference>
<evidence type="ECO:0000256" key="4">
    <source>
        <dbReference type="ARBA" id="ARBA00022777"/>
    </source>
</evidence>
<dbReference type="Proteomes" id="UP000249557">
    <property type="component" value="Unassembled WGS sequence"/>
</dbReference>
<evidence type="ECO:0000256" key="1">
    <source>
        <dbReference type="ARBA" id="ARBA00000085"/>
    </source>
</evidence>
<evidence type="ECO:0000259" key="6">
    <source>
        <dbReference type="Pfam" id="PF02518"/>
    </source>
</evidence>
<protein>
    <recommendedName>
        <fullName evidence="2">histidine kinase</fullName>
        <ecNumber evidence="2">2.7.13.3</ecNumber>
    </recommendedName>
</protein>
<gene>
    <name evidence="7" type="ORF">DI626_11945</name>
</gene>
<evidence type="ECO:0000256" key="3">
    <source>
        <dbReference type="ARBA" id="ARBA00022679"/>
    </source>
</evidence>
<feature type="non-terminal residue" evidence="7">
    <location>
        <position position="1"/>
    </location>
</feature>
<evidence type="ECO:0000313" key="7">
    <source>
        <dbReference type="EMBL" id="PZO78542.1"/>
    </source>
</evidence>
<reference evidence="7 8" key="1">
    <citation type="submission" date="2017-08" db="EMBL/GenBank/DDBJ databases">
        <title>Infants hospitalized years apart are colonized by the same room-sourced microbial strains.</title>
        <authorList>
            <person name="Brooks B."/>
            <person name="Olm M.R."/>
            <person name="Firek B.A."/>
            <person name="Baker R."/>
            <person name="Thomas B.C."/>
            <person name="Morowitz M.J."/>
            <person name="Banfield J.F."/>
        </authorList>
    </citation>
    <scope>NUCLEOTIDE SEQUENCE [LARGE SCALE GENOMIC DNA]</scope>
    <source>
        <strain evidence="7">S2_018_000_R2_104</strain>
    </source>
</reference>
<dbReference type="SUPFAM" id="SSF55874">
    <property type="entry name" value="ATPase domain of HSP90 chaperone/DNA topoisomerase II/histidine kinase"/>
    <property type="match status" value="1"/>
</dbReference>
<dbReference type="AlphaFoldDB" id="A0A2W4ZD78"/>
<evidence type="ECO:0000256" key="5">
    <source>
        <dbReference type="SAM" id="MobiDB-lite"/>
    </source>
</evidence>
<organism evidence="7 8">
    <name type="scientific">Micavibrio aeruginosavorus</name>
    <dbReference type="NCBI Taxonomy" id="349221"/>
    <lineage>
        <taxon>Bacteria</taxon>
        <taxon>Pseudomonadati</taxon>
        <taxon>Bdellovibrionota</taxon>
        <taxon>Bdellovibrionia</taxon>
        <taxon>Bdellovibrionales</taxon>
        <taxon>Pseudobdellovibrionaceae</taxon>
        <taxon>Micavibrio</taxon>
    </lineage>
</organism>
<evidence type="ECO:0000256" key="2">
    <source>
        <dbReference type="ARBA" id="ARBA00012438"/>
    </source>
</evidence>
<dbReference type="InterPro" id="IPR004358">
    <property type="entry name" value="Sig_transdc_His_kin-like_C"/>
</dbReference>